<reference evidence="11" key="1">
    <citation type="submission" date="2021-05" db="EMBL/GenBank/DDBJ databases">
        <authorList>
            <person name="Tigano A."/>
        </authorList>
    </citation>
    <scope>NUCLEOTIDE SEQUENCE</scope>
</reference>
<feature type="transmembrane region" description="Helical" evidence="9">
    <location>
        <begin position="37"/>
        <end position="60"/>
    </location>
</feature>
<dbReference type="GO" id="GO:0004930">
    <property type="term" value="F:G protein-coupled receptor activity"/>
    <property type="evidence" value="ECO:0007669"/>
    <property type="project" value="UniProtKB-KW"/>
</dbReference>
<evidence type="ECO:0000256" key="8">
    <source>
        <dbReference type="ARBA" id="ARBA00023224"/>
    </source>
</evidence>
<evidence type="ECO:0000259" key="10">
    <source>
        <dbReference type="PROSITE" id="PS50262"/>
    </source>
</evidence>
<evidence type="ECO:0000256" key="5">
    <source>
        <dbReference type="ARBA" id="ARBA00023040"/>
    </source>
</evidence>
<feature type="non-terminal residue" evidence="11">
    <location>
        <position position="216"/>
    </location>
</feature>
<keyword evidence="8" id="KW-0807">Transducer</keyword>
<evidence type="ECO:0000256" key="2">
    <source>
        <dbReference type="ARBA" id="ARBA00022475"/>
    </source>
</evidence>
<dbReference type="InterPro" id="IPR000276">
    <property type="entry name" value="GPCR_Rhodpsn"/>
</dbReference>
<sequence>AVGAAPELNGSSWLRPCSNASCRPPTGALLPFGGAQLVFVAVATGFLSVVTVLGNSLVILSIRANRRLRTVNNYFLLSLAAADLACRFRASQTFDDTQLDMESSSSPDLHRSASAAFSACPSLRSQERRRRRVMARERRVTRTILAVLLAFVLTWTPYNVMAVVAAFCHVCVPEALWAAGYWLCYVNSALNPGCYALCNPTFRETFCRLLRCRRLA</sequence>
<dbReference type="Pfam" id="PF00001">
    <property type="entry name" value="7tm_1"/>
    <property type="match status" value="1"/>
</dbReference>
<dbReference type="GO" id="GO:0005886">
    <property type="term" value="C:plasma membrane"/>
    <property type="evidence" value="ECO:0007669"/>
    <property type="project" value="UniProtKB-SubCell"/>
</dbReference>
<dbReference type="SUPFAM" id="SSF81321">
    <property type="entry name" value="Family A G protein-coupled receptor-like"/>
    <property type="match status" value="2"/>
</dbReference>
<keyword evidence="2" id="KW-1003">Cell membrane</keyword>
<dbReference type="PANTHER" id="PTHR24248">
    <property type="entry name" value="ADRENERGIC RECEPTOR-RELATED G-PROTEIN COUPLED RECEPTOR"/>
    <property type="match status" value="1"/>
</dbReference>
<feature type="domain" description="G-protein coupled receptors family 1 profile" evidence="10">
    <location>
        <begin position="54"/>
        <end position="84"/>
    </location>
</feature>
<keyword evidence="4 9" id="KW-1133">Transmembrane helix</keyword>
<dbReference type="PROSITE" id="PS50262">
    <property type="entry name" value="G_PROTEIN_RECEP_F1_2"/>
    <property type="match status" value="2"/>
</dbReference>
<dbReference type="Gene3D" id="1.20.1070.10">
    <property type="entry name" value="Rhodopsin 7-helix transmembrane proteins"/>
    <property type="match status" value="2"/>
</dbReference>
<accession>A0A8S4BA05</accession>
<comment type="caution">
    <text evidence="11">The sequence shown here is derived from an EMBL/GenBank/DDBJ whole genome shotgun (WGS) entry which is preliminary data.</text>
</comment>
<protein>
    <submittedName>
        <fullName evidence="11">(Atlantic silverside) hypothetical protein</fullName>
    </submittedName>
</protein>
<proteinExistence type="predicted"/>
<dbReference type="EMBL" id="CAJRST010022223">
    <property type="protein sequence ID" value="CAG5958419.1"/>
    <property type="molecule type" value="Genomic_DNA"/>
</dbReference>
<gene>
    <name evidence="11" type="ORF">MMEN_LOCUS15237</name>
</gene>
<dbReference type="GO" id="GO:0071880">
    <property type="term" value="P:adenylate cyclase-activating adrenergic receptor signaling pathway"/>
    <property type="evidence" value="ECO:0007669"/>
    <property type="project" value="TreeGrafter"/>
</dbReference>
<evidence type="ECO:0000313" key="11">
    <source>
        <dbReference type="EMBL" id="CAG5958419.1"/>
    </source>
</evidence>
<dbReference type="InterPro" id="IPR017452">
    <property type="entry name" value="GPCR_Rhodpsn_7TM"/>
</dbReference>
<dbReference type="AlphaFoldDB" id="A0A8S4BA05"/>
<evidence type="ECO:0000256" key="4">
    <source>
        <dbReference type="ARBA" id="ARBA00022989"/>
    </source>
</evidence>
<organism evidence="11 12">
    <name type="scientific">Menidia menidia</name>
    <name type="common">Atlantic silverside</name>
    <dbReference type="NCBI Taxonomy" id="238744"/>
    <lineage>
        <taxon>Eukaryota</taxon>
        <taxon>Metazoa</taxon>
        <taxon>Chordata</taxon>
        <taxon>Craniata</taxon>
        <taxon>Vertebrata</taxon>
        <taxon>Euteleostomi</taxon>
        <taxon>Actinopterygii</taxon>
        <taxon>Neopterygii</taxon>
        <taxon>Teleostei</taxon>
        <taxon>Neoteleostei</taxon>
        <taxon>Acanthomorphata</taxon>
        <taxon>Ovalentaria</taxon>
        <taxon>Atherinomorphae</taxon>
        <taxon>Atheriniformes</taxon>
        <taxon>Atherinopsidae</taxon>
        <taxon>Menidiinae</taxon>
        <taxon>Menidia</taxon>
    </lineage>
</organism>
<keyword evidence="5" id="KW-0297">G-protein coupled receptor</keyword>
<feature type="transmembrane region" description="Helical" evidence="9">
    <location>
        <begin position="140"/>
        <end position="158"/>
    </location>
</feature>
<name>A0A8S4BA05_9TELE</name>
<evidence type="ECO:0000256" key="1">
    <source>
        <dbReference type="ARBA" id="ARBA00004651"/>
    </source>
</evidence>
<dbReference type="GO" id="GO:0043410">
    <property type="term" value="P:positive regulation of MAPK cascade"/>
    <property type="evidence" value="ECO:0007669"/>
    <property type="project" value="TreeGrafter"/>
</dbReference>
<evidence type="ECO:0000313" key="12">
    <source>
        <dbReference type="Proteomes" id="UP000677803"/>
    </source>
</evidence>
<keyword evidence="3 9" id="KW-0812">Transmembrane</keyword>
<evidence type="ECO:0000256" key="7">
    <source>
        <dbReference type="ARBA" id="ARBA00023170"/>
    </source>
</evidence>
<dbReference type="OrthoDB" id="10071887at2759"/>
<keyword evidence="7" id="KW-0675">Receptor</keyword>
<evidence type="ECO:0000256" key="6">
    <source>
        <dbReference type="ARBA" id="ARBA00023136"/>
    </source>
</evidence>
<feature type="non-terminal residue" evidence="11">
    <location>
        <position position="1"/>
    </location>
</feature>
<dbReference type="PANTHER" id="PTHR24248:SF142">
    <property type="entry name" value="MUSCARINIC ACETYLCHOLINE RECEPTOR M4"/>
    <property type="match status" value="1"/>
</dbReference>
<keyword evidence="6 9" id="KW-0472">Membrane</keyword>
<dbReference type="PRINTS" id="PR00237">
    <property type="entry name" value="GPCRRHODOPSN"/>
</dbReference>
<comment type="subcellular location">
    <subcellularLocation>
        <location evidence="1">Cell membrane</location>
        <topology evidence="1">Multi-pass membrane protein</topology>
    </subcellularLocation>
</comment>
<dbReference type="Proteomes" id="UP000677803">
    <property type="component" value="Unassembled WGS sequence"/>
</dbReference>
<evidence type="ECO:0000256" key="3">
    <source>
        <dbReference type="ARBA" id="ARBA00022692"/>
    </source>
</evidence>
<evidence type="ECO:0000256" key="9">
    <source>
        <dbReference type="SAM" id="Phobius"/>
    </source>
</evidence>
<keyword evidence="12" id="KW-1185">Reference proteome</keyword>
<feature type="domain" description="G-protein coupled receptors family 1 profile" evidence="10">
    <location>
        <begin position="122"/>
        <end position="195"/>
    </location>
</feature>